<evidence type="ECO:0000256" key="7">
    <source>
        <dbReference type="PIRNR" id="PIRNR004532"/>
    </source>
</evidence>
<dbReference type="PIRSF" id="PIRSF004532">
    <property type="entry name" value="GlpX"/>
    <property type="match status" value="1"/>
</dbReference>
<dbReference type="GO" id="GO:0006094">
    <property type="term" value="P:gluconeogenesis"/>
    <property type="evidence" value="ECO:0007669"/>
    <property type="project" value="InterPro"/>
</dbReference>
<dbReference type="FunFam" id="3.40.190.90:FF:000001">
    <property type="entry name" value="Fructose-1,6-bisphosphatase"/>
    <property type="match status" value="1"/>
</dbReference>
<keyword evidence="4 10" id="KW-0378">Hydrolase</keyword>
<proteinExistence type="inferred from homology"/>
<evidence type="ECO:0000256" key="4">
    <source>
        <dbReference type="ARBA" id="ARBA00022801"/>
    </source>
</evidence>
<comment type="cofactor">
    <cofactor evidence="8">
        <name>Mn(2+)</name>
        <dbReference type="ChEBI" id="CHEBI:29035"/>
    </cofactor>
</comment>
<dbReference type="GO" id="GO:0042132">
    <property type="term" value="F:fructose 1,6-bisphosphate 1-phosphatase activity"/>
    <property type="evidence" value="ECO:0007669"/>
    <property type="project" value="UniProtKB-EC"/>
</dbReference>
<dbReference type="GO" id="GO:0030388">
    <property type="term" value="P:fructose 1,6-bisphosphate metabolic process"/>
    <property type="evidence" value="ECO:0007669"/>
    <property type="project" value="TreeGrafter"/>
</dbReference>
<dbReference type="Pfam" id="PF03320">
    <property type="entry name" value="FBPase_glpX"/>
    <property type="match status" value="1"/>
</dbReference>
<dbReference type="NCBIfam" id="TIGR00330">
    <property type="entry name" value="glpX"/>
    <property type="match status" value="1"/>
</dbReference>
<feature type="binding site" evidence="9">
    <location>
        <position position="216"/>
    </location>
    <ligand>
        <name>substrate</name>
    </ligand>
</feature>
<feature type="binding site" evidence="8">
    <location>
        <position position="91"/>
    </location>
    <ligand>
        <name>Mn(2+)</name>
        <dbReference type="ChEBI" id="CHEBI:29035"/>
        <label>2</label>
    </ligand>
</feature>
<sequence length="341" mass="36735">MTSVDDRNLALELARVTEAAAIASARSMGQGDPTYSDQMAVSAMRAAFDAMHINGTVVIGEGERDEAPMLYIGEEVGRRAPHDPKMDIALDPLEGTNLCAYGRPGALALIAMAPQGCFLNAPDIYMKKIAAGPRARGAIDLDASPAQNLHRVAELKGVRVEELTAMILDRPRHEEVIAAIRKTGARIRLIEDGDVDAAIATCRPESGIDIMFGIGGAPEGVLAAAAMQCLGGEIQGRLMFYKDEERERARRIMGDRDIEALLTMHDLAHGEIVFAATGVTNGSILKGVRFFAGGCETHSLVMRSKSGTVRTIEAMHDFERKPAYTLEGLHENMADCGKPRH</sequence>
<dbReference type="SUPFAM" id="SSF56655">
    <property type="entry name" value="Carbohydrate phosphatase"/>
    <property type="match status" value="1"/>
</dbReference>
<feature type="binding site" evidence="9">
    <location>
        <begin position="192"/>
        <end position="194"/>
    </location>
    <ligand>
        <name>substrate</name>
    </ligand>
</feature>
<feature type="binding site" evidence="8">
    <location>
        <position position="94"/>
    </location>
    <ligand>
        <name>Mn(2+)</name>
        <dbReference type="ChEBI" id="CHEBI:29035"/>
        <label>2</label>
    </ligand>
</feature>
<evidence type="ECO:0000256" key="1">
    <source>
        <dbReference type="ARBA" id="ARBA00001273"/>
    </source>
</evidence>
<dbReference type="GO" id="GO:0046872">
    <property type="term" value="F:metal ion binding"/>
    <property type="evidence" value="ECO:0007669"/>
    <property type="project" value="UniProtKB-KW"/>
</dbReference>
<feature type="binding site" evidence="8">
    <location>
        <position position="37"/>
    </location>
    <ligand>
        <name>Mn(2+)</name>
        <dbReference type="ChEBI" id="CHEBI:29035"/>
        <label>1</label>
    </ligand>
</feature>
<dbReference type="InterPro" id="IPR004464">
    <property type="entry name" value="FBPase_class-2/SBPase"/>
</dbReference>
<keyword evidence="5 8" id="KW-0464">Manganese</keyword>
<evidence type="ECO:0000256" key="6">
    <source>
        <dbReference type="ARBA" id="ARBA00023277"/>
    </source>
</evidence>
<comment type="similarity">
    <text evidence="2 7">Belongs to the FBPase class 2 family.</text>
</comment>
<dbReference type="PANTHER" id="PTHR30447:SF0">
    <property type="entry name" value="FRUCTOSE-1,6-BISPHOSPHATASE 1 CLASS 2-RELATED"/>
    <property type="match status" value="1"/>
</dbReference>
<protein>
    <recommendedName>
        <fullName evidence="7">Fructose-1,6-bisphosphatase</fullName>
    </recommendedName>
</protein>
<feature type="binding site" evidence="9">
    <location>
        <begin position="94"/>
        <end position="96"/>
    </location>
    <ligand>
        <name>substrate</name>
    </ligand>
</feature>
<dbReference type="EMBL" id="VOSL01000060">
    <property type="protein sequence ID" value="TXD33614.1"/>
    <property type="molecule type" value="Genomic_DNA"/>
</dbReference>
<comment type="caution">
    <text evidence="10">The sequence shown here is derived from an EMBL/GenBank/DDBJ whole genome shotgun (WGS) entry which is preliminary data.</text>
</comment>
<comment type="catalytic activity">
    <reaction evidence="1">
        <text>beta-D-fructose 1,6-bisphosphate + H2O = beta-D-fructose 6-phosphate + phosphate</text>
        <dbReference type="Rhea" id="RHEA:11064"/>
        <dbReference type="ChEBI" id="CHEBI:15377"/>
        <dbReference type="ChEBI" id="CHEBI:32966"/>
        <dbReference type="ChEBI" id="CHEBI:43474"/>
        <dbReference type="ChEBI" id="CHEBI:57634"/>
        <dbReference type="EC" id="3.1.3.11"/>
    </reaction>
</comment>
<feature type="binding site" evidence="9">
    <location>
        <position position="125"/>
    </location>
    <ligand>
        <name>substrate</name>
    </ligand>
</feature>
<dbReference type="OrthoDB" id="9779353at2"/>
<evidence type="ECO:0000256" key="5">
    <source>
        <dbReference type="ARBA" id="ARBA00023211"/>
    </source>
</evidence>
<keyword evidence="6 7" id="KW-0119">Carbohydrate metabolism</keyword>
<keyword evidence="3 8" id="KW-0479">Metal-binding</keyword>
<evidence type="ECO:0000256" key="8">
    <source>
        <dbReference type="PIRSR" id="PIRSR004532-1"/>
    </source>
</evidence>
<feature type="binding site" evidence="8">
    <location>
        <position position="61"/>
    </location>
    <ligand>
        <name>Mn(2+)</name>
        <dbReference type="ChEBI" id="CHEBI:29035"/>
        <label>1</label>
    </ligand>
</feature>
<dbReference type="PANTHER" id="PTHR30447">
    <property type="entry name" value="FRUCTOSE-1,6-BISPHOSPHATASE CLASS 2"/>
    <property type="match status" value="1"/>
</dbReference>
<name>A0A5C6X8P8_9DELT</name>
<dbReference type="AlphaFoldDB" id="A0A5C6X8P8"/>
<evidence type="ECO:0000256" key="9">
    <source>
        <dbReference type="PIRSR" id="PIRSR004532-2"/>
    </source>
</evidence>
<evidence type="ECO:0000256" key="2">
    <source>
        <dbReference type="ARBA" id="ARBA00008989"/>
    </source>
</evidence>
<dbReference type="CDD" id="cd01516">
    <property type="entry name" value="FBPase_glpX"/>
    <property type="match status" value="1"/>
</dbReference>
<dbReference type="Proteomes" id="UP000321046">
    <property type="component" value="Unassembled WGS sequence"/>
</dbReference>
<organism evidence="10 11">
    <name type="scientific">Lujinxingia vulgaris</name>
    <dbReference type="NCBI Taxonomy" id="2600176"/>
    <lineage>
        <taxon>Bacteria</taxon>
        <taxon>Deltaproteobacteria</taxon>
        <taxon>Bradymonadales</taxon>
        <taxon>Lujinxingiaceae</taxon>
        <taxon>Lujinxingia</taxon>
    </lineage>
</organism>
<evidence type="ECO:0000313" key="11">
    <source>
        <dbReference type="Proteomes" id="UP000321046"/>
    </source>
</evidence>
<dbReference type="GO" id="GO:0006071">
    <property type="term" value="P:glycerol metabolic process"/>
    <property type="evidence" value="ECO:0007669"/>
    <property type="project" value="InterPro"/>
</dbReference>
<evidence type="ECO:0000256" key="3">
    <source>
        <dbReference type="ARBA" id="ARBA00022723"/>
    </source>
</evidence>
<accession>A0A5C6X8P8</accession>
<gene>
    <name evidence="10" type="primary">glpX</name>
    <name evidence="10" type="ORF">FRC96_15645</name>
</gene>
<dbReference type="RefSeq" id="WP_146975797.1">
    <property type="nucleotide sequence ID" value="NZ_VOSL01000060.1"/>
</dbReference>
<evidence type="ECO:0000313" key="10">
    <source>
        <dbReference type="EMBL" id="TXD33614.1"/>
    </source>
</evidence>
<feature type="binding site" evidence="9">
    <location>
        <begin position="170"/>
        <end position="172"/>
    </location>
    <ligand>
        <name>substrate</name>
    </ligand>
</feature>
<reference evidence="10 11" key="1">
    <citation type="submission" date="2019-08" db="EMBL/GenBank/DDBJ databases">
        <title>Bradymonadales sp. TMQ2.</title>
        <authorList>
            <person name="Liang Q."/>
        </authorList>
    </citation>
    <scope>NUCLEOTIDE SEQUENCE [LARGE SCALE GENOMIC DNA]</scope>
    <source>
        <strain evidence="10 11">TMQ2</strain>
    </source>
</reference>
<dbReference type="Gene3D" id="3.30.540.10">
    <property type="entry name" value="Fructose-1,6-Bisphosphatase, subunit A, domain 1"/>
    <property type="match status" value="1"/>
</dbReference>
<dbReference type="GO" id="GO:0005829">
    <property type="term" value="C:cytosol"/>
    <property type="evidence" value="ECO:0007669"/>
    <property type="project" value="TreeGrafter"/>
</dbReference>
<feature type="binding site" evidence="8">
    <location>
        <position position="219"/>
    </location>
    <ligand>
        <name>Mn(2+)</name>
        <dbReference type="ChEBI" id="CHEBI:29035"/>
        <label>2</label>
    </ligand>
</feature>
<dbReference type="Gene3D" id="3.40.190.90">
    <property type="match status" value="1"/>
</dbReference>